<dbReference type="RefSeq" id="WP_234273554.1">
    <property type="nucleotide sequence ID" value="NZ_JABFTT010000005.1"/>
</dbReference>
<name>A0ABS9AEN5_9GAMM</name>
<keyword evidence="1" id="KW-0812">Transmembrane</keyword>
<protein>
    <submittedName>
        <fullName evidence="2">Uncharacterized protein</fullName>
    </submittedName>
</protein>
<dbReference type="EMBL" id="JABFTT010000005">
    <property type="protein sequence ID" value="MCE8020202.1"/>
    <property type="molecule type" value="Genomic_DNA"/>
</dbReference>
<gene>
    <name evidence="2" type="ORF">HOP51_08780</name>
</gene>
<accession>A0ABS9AEN5</accession>
<proteinExistence type="predicted"/>
<reference evidence="2 3" key="1">
    <citation type="journal article" date="2021" name="Front. Microbiol.">
        <title>Aerobic Denitrification and Heterotrophic Sulfur Oxidation in the Genus Halomonas Revealed by Six Novel Species Characterizations and Genome-Based Analysis.</title>
        <authorList>
            <person name="Wang L."/>
            <person name="Shao Z."/>
        </authorList>
    </citation>
    <scope>NUCLEOTIDE SEQUENCE [LARGE SCALE GENOMIC DNA]</scope>
    <source>
        <strain evidence="2 3">MCCC 1A11036</strain>
    </source>
</reference>
<keyword evidence="3" id="KW-1185">Reference proteome</keyword>
<keyword evidence="1" id="KW-0472">Membrane</keyword>
<evidence type="ECO:0000256" key="1">
    <source>
        <dbReference type="SAM" id="Phobius"/>
    </source>
</evidence>
<dbReference type="Proteomes" id="UP001320122">
    <property type="component" value="Unassembled WGS sequence"/>
</dbReference>
<evidence type="ECO:0000313" key="3">
    <source>
        <dbReference type="Proteomes" id="UP001320122"/>
    </source>
</evidence>
<evidence type="ECO:0000313" key="2">
    <source>
        <dbReference type="EMBL" id="MCE8020202.1"/>
    </source>
</evidence>
<feature type="transmembrane region" description="Helical" evidence="1">
    <location>
        <begin position="16"/>
        <end position="35"/>
    </location>
</feature>
<organism evidence="2 3">
    <name type="scientific">Billgrantia zhangzhouensis</name>
    <dbReference type="NCBI Taxonomy" id="2733481"/>
    <lineage>
        <taxon>Bacteria</taxon>
        <taxon>Pseudomonadati</taxon>
        <taxon>Pseudomonadota</taxon>
        <taxon>Gammaproteobacteria</taxon>
        <taxon>Oceanospirillales</taxon>
        <taxon>Halomonadaceae</taxon>
        <taxon>Billgrantia</taxon>
    </lineage>
</organism>
<feature type="transmembrane region" description="Helical" evidence="1">
    <location>
        <begin position="84"/>
        <end position="112"/>
    </location>
</feature>
<keyword evidence="1" id="KW-1133">Transmembrane helix</keyword>
<comment type="caution">
    <text evidence="2">The sequence shown here is derived from an EMBL/GenBank/DDBJ whole genome shotgun (WGS) entry which is preliminary data.</text>
</comment>
<sequence length="125" mass="14361">MRHFIATTFGGLSLRYFLRQLFFGIGMSVLIVFAITQGDGQIRMDQLLLLTVNALLYPYSRFIYEQAVGFLLGDNVFFVNAVMLLVVKIFTMTLCWSFAIFIAPLGLAYLFFYHRRAQSHENIEG</sequence>